<gene>
    <name evidence="1" type="ORF">KK062_30520</name>
</gene>
<feature type="non-terminal residue" evidence="1">
    <location>
        <position position="83"/>
    </location>
</feature>
<sequence>LYVLSTTNNGRTATLYVHGDNLNVTQQVDLFTHTAAIPATTYLSLSNNGDIAVATPAENKPGMDLHVFTGGSFTETAIVYHSL</sequence>
<accession>A0AAP2E5B5</accession>
<evidence type="ECO:0000313" key="1">
    <source>
        <dbReference type="EMBL" id="MBT1712608.1"/>
    </source>
</evidence>
<evidence type="ECO:0000313" key="2">
    <source>
        <dbReference type="Proteomes" id="UP001319080"/>
    </source>
</evidence>
<keyword evidence="2" id="KW-1185">Reference proteome</keyword>
<comment type="caution">
    <text evidence="1">The sequence shown here is derived from an EMBL/GenBank/DDBJ whole genome shotgun (WGS) entry which is preliminary data.</text>
</comment>
<name>A0AAP2E5B5_9BACT</name>
<feature type="non-terminal residue" evidence="1">
    <location>
        <position position="1"/>
    </location>
</feature>
<protein>
    <submittedName>
        <fullName evidence="1">Uncharacterized protein</fullName>
    </submittedName>
</protein>
<proteinExistence type="predicted"/>
<dbReference type="Proteomes" id="UP001319080">
    <property type="component" value="Unassembled WGS sequence"/>
</dbReference>
<dbReference type="AlphaFoldDB" id="A0AAP2E5B5"/>
<dbReference type="EMBL" id="JAHESE010000224">
    <property type="protein sequence ID" value="MBT1712608.1"/>
    <property type="molecule type" value="Genomic_DNA"/>
</dbReference>
<reference evidence="1 2" key="1">
    <citation type="submission" date="2021-05" db="EMBL/GenBank/DDBJ databases">
        <title>A Polyphasic approach of four new species of the genus Ohtaekwangia: Ohtaekwangia histidinii sp. nov., Ohtaekwangia cretensis sp. nov., Ohtaekwangia indiensis sp. nov., Ohtaekwangia reichenbachii sp. nov. from diverse environment.</title>
        <authorList>
            <person name="Octaviana S."/>
        </authorList>
    </citation>
    <scope>NUCLEOTIDE SEQUENCE [LARGE SCALE GENOMIC DNA]</scope>
    <source>
        <strain evidence="1 2">PWU5</strain>
    </source>
</reference>
<dbReference type="RefSeq" id="WP_254088140.1">
    <property type="nucleotide sequence ID" value="NZ_JAHESE010000224.1"/>
</dbReference>
<organism evidence="1 2">
    <name type="scientific">Dawidia cretensis</name>
    <dbReference type="NCBI Taxonomy" id="2782350"/>
    <lineage>
        <taxon>Bacteria</taxon>
        <taxon>Pseudomonadati</taxon>
        <taxon>Bacteroidota</taxon>
        <taxon>Cytophagia</taxon>
        <taxon>Cytophagales</taxon>
        <taxon>Chryseotaleaceae</taxon>
        <taxon>Dawidia</taxon>
    </lineage>
</organism>